<keyword evidence="1" id="KW-1133">Transmembrane helix</keyword>
<keyword evidence="1" id="KW-0472">Membrane</keyword>
<feature type="transmembrane region" description="Helical" evidence="1">
    <location>
        <begin position="69"/>
        <end position="87"/>
    </location>
</feature>
<sequence length="92" mass="10148">MATLLLSAVSMFCSIPCAPIFGSILAACIPISPVSWIVYASWFAALKFGKQKWLQRFRGSTKTMLKNTLIFYFATVLPFYAVVLFIACRAAG</sequence>
<name>A0AAW1Q6W8_9CHLO</name>
<evidence type="ECO:0000256" key="1">
    <source>
        <dbReference type="SAM" id="Phobius"/>
    </source>
</evidence>
<proteinExistence type="predicted"/>
<accession>A0AAW1Q6W8</accession>
<evidence type="ECO:0000313" key="2">
    <source>
        <dbReference type="EMBL" id="KAK9816079.1"/>
    </source>
</evidence>
<dbReference type="EMBL" id="JALJOS010000091">
    <property type="protein sequence ID" value="KAK9816079.1"/>
    <property type="molecule type" value="Genomic_DNA"/>
</dbReference>
<feature type="transmembrane region" description="Helical" evidence="1">
    <location>
        <begin position="24"/>
        <end position="48"/>
    </location>
</feature>
<gene>
    <name evidence="2" type="ORF">WJX74_000380</name>
</gene>
<keyword evidence="3" id="KW-1185">Reference proteome</keyword>
<dbReference type="AlphaFoldDB" id="A0AAW1Q6W8"/>
<protein>
    <submittedName>
        <fullName evidence="2">Uncharacterized protein</fullName>
    </submittedName>
</protein>
<organism evidence="2 3">
    <name type="scientific">Apatococcus lobatus</name>
    <dbReference type="NCBI Taxonomy" id="904363"/>
    <lineage>
        <taxon>Eukaryota</taxon>
        <taxon>Viridiplantae</taxon>
        <taxon>Chlorophyta</taxon>
        <taxon>core chlorophytes</taxon>
        <taxon>Trebouxiophyceae</taxon>
        <taxon>Chlorellales</taxon>
        <taxon>Chlorellaceae</taxon>
        <taxon>Apatococcus</taxon>
    </lineage>
</organism>
<comment type="caution">
    <text evidence="2">The sequence shown here is derived from an EMBL/GenBank/DDBJ whole genome shotgun (WGS) entry which is preliminary data.</text>
</comment>
<keyword evidence="1" id="KW-0812">Transmembrane</keyword>
<evidence type="ECO:0000313" key="3">
    <source>
        <dbReference type="Proteomes" id="UP001438707"/>
    </source>
</evidence>
<dbReference type="Proteomes" id="UP001438707">
    <property type="component" value="Unassembled WGS sequence"/>
</dbReference>
<reference evidence="2 3" key="1">
    <citation type="journal article" date="2024" name="Nat. Commun.">
        <title>Phylogenomics reveals the evolutionary origins of lichenization in chlorophyte algae.</title>
        <authorList>
            <person name="Puginier C."/>
            <person name="Libourel C."/>
            <person name="Otte J."/>
            <person name="Skaloud P."/>
            <person name="Haon M."/>
            <person name="Grisel S."/>
            <person name="Petersen M."/>
            <person name="Berrin J.G."/>
            <person name="Delaux P.M."/>
            <person name="Dal Grande F."/>
            <person name="Keller J."/>
        </authorList>
    </citation>
    <scope>NUCLEOTIDE SEQUENCE [LARGE SCALE GENOMIC DNA]</scope>
    <source>
        <strain evidence="2 3">SAG 2145</strain>
    </source>
</reference>